<evidence type="ECO:0000313" key="1">
    <source>
        <dbReference type="EMBL" id="KAI7983007.1"/>
    </source>
</evidence>
<gene>
    <name evidence="1" type="ORF">LOK49_LG15G02353</name>
</gene>
<name>A0ACC0F2Z1_9ERIC</name>
<evidence type="ECO:0000313" key="2">
    <source>
        <dbReference type="Proteomes" id="UP001060215"/>
    </source>
</evidence>
<protein>
    <submittedName>
        <fullName evidence="1">Uncharacterized protein</fullName>
    </submittedName>
</protein>
<reference evidence="1 2" key="1">
    <citation type="journal article" date="2022" name="Plant J.">
        <title>Chromosome-level genome of Camellia lanceoleosa provides a valuable resource for understanding genome evolution and self-incompatibility.</title>
        <authorList>
            <person name="Gong W."/>
            <person name="Xiao S."/>
            <person name="Wang L."/>
            <person name="Liao Z."/>
            <person name="Chang Y."/>
            <person name="Mo W."/>
            <person name="Hu G."/>
            <person name="Li W."/>
            <person name="Zhao G."/>
            <person name="Zhu H."/>
            <person name="Hu X."/>
            <person name="Ji K."/>
            <person name="Xiang X."/>
            <person name="Song Q."/>
            <person name="Yuan D."/>
            <person name="Jin S."/>
            <person name="Zhang L."/>
        </authorList>
    </citation>
    <scope>NUCLEOTIDE SEQUENCE [LARGE SCALE GENOMIC DNA]</scope>
    <source>
        <strain evidence="1">SQ_2022a</strain>
    </source>
</reference>
<sequence length="472" mass="53795">MALPRFVVLKSKYNNKYLRYINEDAQQVHGFVQFSGEEVVSPYVKFQVEWAKSGRKNGHLAHIRCCYNNKYLVIRWSPNNQGWIVAGADEPNEDQSIWSCTLFEPIYVQGTDGVRFRHVQLGRYVCLWRDPPPRYACLLANSANIDKDGCDVYTIINWESLLILPKHVAFKGDNGKYLSAHMIERHPYLQFASSDIGDERVGNEVFTTSSGSIRIKSDFFGKFWRRSPNWIWADSDDTTTASNNSDTLFWPVKVDDNVIALRNLGNNNFCKRLTTEGKTSCLNAAVRTITKEARLQVDETVLSRKIYNVDFRLMDARIYNKSFLTMANGDSINRTHEPNTVDIKLSYTETKSTTWNASVSMKLGVKTIIQTGVPFIEDGKIQVSAEFNAAYQWGETVTSTSVVKTVYKITVPPMTRIKVSLLATKGSCDVPFSYTQHETLTNGKQITYNMDDGVYTGINCFNFKYETQQEKL</sequence>
<proteinExistence type="predicted"/>
<dbReference type="EMBL" id="CM045768">
    <property type="protein sequence ID" value="KAI7983007.1"/>
    <property type="molecule type" value="Genomic_DNA"/>
</dbReference>
<organism evidence="1 2">
    <name type="scientific">Camellia lanceoleosa</name>
    <dbReference type="NCBI Taxonomy" id="1840588"/>
    <lineage>
        <taxon>Eukaryota</taxon>
        <taxon>Viridiplantae</taxon>
        <taxon>Streptophyta</taxon>
        <taxon>Embryophyta</taxon>
        <taxon>Tracheophyta</taxon>
        <taxon>Spermatophyta</taxon>
        <taxon>Magnoliopsida</taxon>
        <taxon>eudicotyledons</taxon>
        <taxon>Gunneridae</taxon>
        <taxon>Pentapetalae</taxon>
        <taxon>asterids</taxon>
        <taxon>Ericales</taxon>
        <taxon>Theaceae</taxon>
        <taxon>Camellia</taxon>
    </lineage>
</organism>
<keyword evidence="2" id="KW-1185">Reference proteome</keyword>
<accession>A0ACC0F2Z1</accession>
<dbReference type="Proteomes" id="UP001060215">
    <property type="component" value="Chromosome 11"/>
</dbReference>
<comment type="caution">
    <text evidence="1">The sequence shown here is derived from an EMBL/GenBank/DDBJ whole genome shotgun (WGS) entry which is preliminary data.</text>
</comment>